<evidence type="ECO:0000313" key="2">
    <source>
        <dbReference type="EMBL" id="WVZ92510.1"/>
    </source>
</evidence>
<organism evidence="2 3">
    <name type="scientific">Paspalum notatum var. saurae</name>
    <dbReference type="NCBI Taxonomy" id="547442"/>
    <lineage>
        <taxon>Eukaryota</taxon>
        <taxon>Viridiplantae</taxon>
        <taxon>Streptophyta</taxon>
        <taxon>Embryophyta</taxon>
        <taxon>Tracheophyta</taxon>
        <taxon>Spermatophyta</taxon>
        <taxon>Magnoliopsida</taxon>
        <taxon>Liliopsida</taxon>
        <taxon>Poales</taxon>
        <taxon>Poaceae</taxon>
        <taxon>PACMAD clade</taxon>
        <taxon>Panicoideae</taxon>
        <taxon>Andropogonodae</taxon>
        <taxon>Paspaleae</taxon>
        <taxon>Paspalinae</taxon>
        <taxon>Paspalum</taxon>
    </lineage>
</organism>
<feature type="region of interest" description="Disordered" evidence="1">
    <location>
        <begin position="349"/>
        <end position="368"/>
    </location>
</feature>
<proteinExistence type="predicted"/>
<evidence type="ECO:0000256" key="1">
    <source>
        <dbReference type="SAM" id="MobiDB-lite"/>
    </source>
</evidence>
<sequence>MFCVEIWFKFEFKEQSQNFKRCVVDEFMRGEAEAAPKSAIAVEKKCFNRMLDDEGLVPAEPAWSNQEIWPLGSSSSQSAAEEVADDLVLRDGLVAGRLEEVEGVALAGRLPDLGVAGPAAGPEAVVVGAAAVAEHVALADADEHAAARQGRQRRRGVHEGVDERVVLARGGGAHDAPEGAEALARGGVEAVGGHGLGAQEVGVDHDEPPDLGAVGQALRGDAHRHVVRDVGARALAAQVEASEVGVARDPRVPGAAGGGGVGGGEVGDDPGERVPGVSVGGGDGVLGGEAVLDGDDEDAGERREGVEVGVEGGVEGGAEAEPAAVVVDEDRELGAGTGVGEAREVEARGDVGGDDHVPGGDARGGVRGGRDELGAEVALHAVLVDADAGHGLVDDLVVRGGRRRGDGRGGGHRRSGLLGSGAWLGGQLSVVVGRVWQRFALLGTHQSTPAGSGRAVGS</sequence>
<keyword evidence="3" id="KW-1185">Reference proteome</keyword>
<gene>
    <name evidence="2" type="ORF">U9M48_038567</name>
</gene>
<reference evidence="2 3" key="1">
    <citation type="submission" date="2024-02" db="EMBL/GenBank/DDBJ databases">
        <title>High-quality chromosome-scale genome assembly of Pensacola bahiagrass (Paspalum notatum Flugge var. saurae).</title>
        <authorList>
            <person name="Vega J.M."/>
            <person name="Podio M."/>
            <person name="Orjuela J."/>
            <person name="Siena L.A."/>
            <person name="Pessino S.C."/>
            <person name="Combes M.C."/>
            <person name="Mariac C."/>
            <person name="Albertini E."/>
            <person name="Pupilli F."/>
            <person name="Ortiz J.P.A."/>
            <person name="Leblanc O."/>
        </authorList>
    </citation>
    <scope>NUCLEOTIDE SEQUENCE [LARGE SCALE GENOMIC DNA]</scope>
    <source>
        <strain evidence="2">R1</strain>
        <tissue evidence="2">Leaf</tissue>
    </source>
</reference>
<dbReference type="EMBL" id="CP144753">
    <property type="protein sequence ID" value="WVZ92510.1"/>
    <property type="molecule type" value="Genomic_DNA"/>
</dbReference>
<dbReference type="Proteomes" id="UP001341281">
    <property type="component" value="Chromosome 09"/>
</dbReference>
<feature type="compositionally biased region" description="Basic and acidic residues" evidence="1">
    <location>
        <begin position="349"/>
        <end position="358"/>
    </location>
</feature>
<accession>A0AAQ3ULW6</accession>
<protein>
    <submittedName>
        <fullName evidence="2">Uncharacterized protein</fullName>
    </submittedName>
</protein>
<evidence type="ECO:0000313" key="3">
    <source>
        <dbReference type="Proteomes" id="UP001341281"/>
    </source>
</evidence>
<dbReference type="AlphaFoldDB" id="A0AAQ3ULW6"/>
<name>A0AAQ3ULW6_PASNO</name>